<feature type="transmembrane region" description="Helical" evidence="2">
    <location>
        <begin position="133"/>
        <end position="150"/>
    </location>
</feature>
<dbReference type="PANTHER" id="PTHR42109">
    <property type="entry name" value="UNPLACED GENOMIC SCAFFOLD UM_SCAF_CONTIG_1.265, WHOLE GENOME SHOTGUN SEQUENCE"/>
    <property type="match status" value="1"/>
</dbReference>
<feature type="transmembrane region" description="Helical" evidence="2">
    <location>
        <begin position="235"/>
        <end position="257"/>
    </location>
</feature>
<comment type="caution">
    <text evidence="4">The sequence shown here is derived from an EMBL/GenBank/DDBJ whole genome shotgun (WGS) entry which is preliminary data.</text>
</comment>
<dbReference type="PANTHER" id="PTHR42109:SF2">
    <property type="entry name" value="INTEGRAL MEMBRANE PROTEIN"/>
    <property type="match status" value="1"/>
</dbReference>
<evidence type="ECO:0000256" key="2">
    <source>
        <dbReference type="SAM" id="Phobius"/>
    </source>
</evidence>
<evidence type="ECO:0000313" key="5">
    <source>
        <dbReference type="Proteomes" id="UP000186601"/>
    </source>
</evidence>
<evidence type="ECO:0000313" key="4">
    <source>
        <dbReference type="EMBL" id="PSR77939.1"/>
    </source>
</evidence>
<accession>A0A2R6NVY6</accession>
<feature type="domain" description="DUF7702" evidence="3">
    <location>
        <begin position="21"/>
        <end position="193"/>
    </location>
</feature>
<dbReference type="Proteomes" id="UP000186601">
    <property type="component" value="Unassembled WGS sequence"/>
</dbReference>
<reference evidence="4 5" key="1">
    <citation type="submission" date="2018-02" db="EMBL/GenBank/DDBJ databases">
        <title>Genome sequence of the basidiomycete white-rot fungus Phlebia centrifuga.</title>
        <authorList>
            <person name="Granchi Z."/>
            <person name="Peng M."/>
            <person name="de Vries R.P."/>
            <person name="Hilden K."/>
            <person name="Makela M.R."/>
            <person name="Grigoriev I."/>
            <person name="Riley R."/>
        </authorList>
    </citation>
    <scope>NUCLEOTIDE SEQUENCE [LARGE SCALE GENOMIC DNA]</scope>
    <source>
        <strain evidence="4 5">FBCC195</strain>
    </source>
</reference>
<feature type="transmembrane region" description="Helical" evidence="2">
    <location>
        <begin position="79"/>
        <end position="99"/>
    </location>
</feature>
<dbReference type="EMBL" id="MLYV02000767">
    <property type="protein sequence ID" value="PSR77939.1"/>
    <property type="molecule type" value="Genomic_DNA"/>
</dbReference>
<proteinExistence type="predicted"/>
<feature type="transmembrane region" description="Helical" evidence="2">
    <location>
        <begin position="264"/>
        <end position="286"/>
    </location>
</feature>
<feature type="region of interest" description="Disordered" evidence="1">
    <location>
        <begin position="299"/>
        <end position="322"/>
    </location>
</feature>
<organism evidence="4 5">
    <name type="scientific">Hermanssonia centrifuga</name>
    <dbReference type="NCBI Taxonomy" id="98765"/>
    <lineage>
        <taxon>Eukaryota</taxon>
        <taxon>Fungi</taxon>
        <taxon>Dikarya</taxon>
        <taxon>Basidiomycota</taxon>
        <taxon>Agaricomycotina</taxon>
        <taxon>Agaricomycetes</taxon>
        <taxon>Polyporales</taxon>
        <taxon>Meruliaceae</taxon>
        <taxon>Hermanssonia</taxon>
    </lineage>
</organism>
<feature type="transmembrane region" description="Helical" evidence="2">
    <location>
        <begin position="20"/>
        <end position="40"/>
    </location>
</feature>
<keyword evidence="2" id="KW-0472">Membrane</keyword>
<evidence type="ECO:0000259" key="3">
    <source>
        <dbReference type="Pfam" id="PF24800"/>
    </source>
</evidence>
<feature type="transmembrane region" description="Helical" evidence="2">
    <location>
        <begin position="209"/>
        <end position="229"/>
    </location>
</feature>
<dbReference type="AlphaFoldDB" id="A0A2R6NVY6"/>
<keyword evidence="2" id="KW-1133">Transmembrane helix</keyword>
<feature type="transmembrane region" description="Helical" evidence="2">
    <location>
        <begin position="170"/>
        <end position="189"/>
    </location>
</feature>
<gene>
    <name evidence="4" type="ORF">PHLCEN_2v7639</name>
</gene>
<feature type="transmembrane region" description="Helical" evidence="2">
    <location>
        <begin position="47"/>
        <end position="67"/>
    </location>
</feature>
<protein>
    <recommendedName>
        <fullName evidence="3">DUF7702 domain-containing protein</fullName>
    </recommendedName>
</protein>
<feature type="compositionally biased region" description="Polar residues" evidence="1">
    <location>
        <begin position="313"/>
        <end position="322"/>
    </location>
</feature>
<keyword evidence="2" id="KW-0812">Transmembrane</keyword>
<sequence>MSTKINYAAYDGIHRSELPAAIIFTVIYVPPLLISILLAFRKKTSVYRALVLFSLTRLVSFALRSALAGNTSAAENENVLIAEQVIYSVGFAGLIYSAYTLIIDRDEMVNPGGNGGRTGIFLLLGRILKYPNVMRLVITVAIVLGIYGGVKASDTNPNQQSTGSALREAALYIFLAVVCILNILTLLLAADERRVGVWGWNHTAFGQRYGILVLLVIAVMCLIREAYLVSTAKNLAKVGVSLSLNVFRLLIQPYLFVQQNRAPLFYPLAALPEFIAVMMFMVPGLVPSKIELLERANGSKSGRVTDSGIPMTQEPQYASNRV</sequence>
<dbReference type="OrthoDB" id="5389493at2759"/>
<dbReference type="Pfam" id="PF24800">
    <property type="entry name" value="DUF7702"/>
    <property type="match status" value="1"/>
</dbReference>
<name>A0A2R6NVY6_9APHY</name>
<dbReference type="STRING" id="98765.A0A2R6NVY6"/>
<evidence type="ECO:0000256" key="1">
    <source>
        <dbReference type="SAM" id="MobiDB-lite"/>
    </source>
</evidence>
<keyword evidence="5" id="KW-1185">Reference proteome</keyword>
<dbReference type="InterPro" id="IPR056119">
    <property type="entry name" value="DUF7702"/>
</dbReference>